<sequence>MVVVVVVVVRVQGVVWCGVAGVRVRDESEGAVICLVLIRVLTWPAGGAAIKVREAARTTLLIRVRTRHPIPPSLDPLNTSPHLTTPSDVTTIELTAPTHHNSPYLHLTAFIFLWLTADLSLVSLIFHLTPLIFPWLHSSSHGPTHLPMAPLIFPWPHSSSSGFTHLPMAPLIFFLASLIITCPPSSSHVLPHHHLSSLIITCPPSSSLVLPHHHLSSLIITCPPSSSPVLPHIHLSSLIITCPHSSSPVLPHIHLTLIITT</sequence>
<dbReference type="EMBL" id="JAWQEG010004108">
    <property type="protein sequence ID" value="KAK3862979.1"/>
    <property type="molecule type" value="Genomic_DNA"/>
</dbReference>
<accession>A0AAE1EWK4</accession>
<gene>
    <name evidence="1" type="ORF">Pcinc_031201</name>
</gene>
<protein>
    <submittedName>
        <fullName evidence="1">Uncharacterized protein</fullName>
    </submittedName>
</protein>
<name>A0AAE1EWK4_PETCI</name>
<proteinExistence type="predicted"/>
<evidence type="ECO:0000313" key="1">
    <source>
        <dbReference type="EMBL" id="KAK3862979.1"/>
    </source>
</evidence>
<comment type="caution">
    <text evidence="1">The sequence shown here is derived from an EMBL/GenBank/DDBJ whole genome shotgun (WGS) entry which is preliminary data.</text>
</comment>
<keyword evidence="2" id="KW-1185">Reference proteome</keyword>
<organism evidence="1 2">
    <name type="scientific">Petrolisthes cinctipes</name>
    <name type="common">Flat porcelain crab</name>
    <dbReference type="NCBI Taxonomy" id="88211"/>
    <lineage>
        <taxon>Eukaryota</taxon>
        <taxon>Metazoa</taxon>
        <taxon>Ecdysozoa</taxon>
        <taxon>Arthropoda</taxon>
        <taxon>Crustacea</taxon>
        <taxon>Multicrustacea</taxon>
        <taxon>Malacostraca</taxon>
        <taxon>Eumalacostraca</taxon>
        <taxon>Eucarida</taxon>
        <taxon>Decapoda</taxon>
        <taxon>Pleocyemata</taxon>
        <taxon>Anomura</taxon>
        <taxon>Galatheoidea</taxon>
        <taxon>Porcellanidae</taxon>
        <taxon>Petrolisthes</taxon>
    </lineage>
</organism>
<dbReference type="AlphaFoldDB" id="A0AAE1EWK4"/>
<reference evidence="1" key="1">
    <citation type="submission" date="2023-10" db="EMBL/GenBank/DDBJ databases">
        <title>Genome assemblies of two species of porcelain crab, Petrolisthes cinctipes and Petrolisthes manimaculis (Anomura: Porcellanidae).</title>
        <authorList>
            <person name="Angst P."/>
        </authorList>
    </citation>
    <scope>NUCLEOTIDE SEQUENCE</scope>
    <source>
        <strain evidence="1">PB745_01</strain>
        <tissue evidence="1">Gill</tissue>
    </source>
</reference>
<dbReference type="Proteomes" id="UP001286313">
    <property type="component" value="Unassembled WGS sequence"/>
</dbReference>
<evidence type="ECO:0000313" key="2">
    <source>
        <dbReference type="Proteomes" id="UP001286313"/>
    </source>
</evidence>